<gene>
    <name evidence="6" type="primary">rhaM</name>
    <name evidence="6" type="ORF">Q4Q39_13995</name>
</gene>
<dbReference type="HAMAP" id="MF_01663">
    <property type="entry name" value="L_rham_rotase"/>
    <property type="match status" value="1"/>
</dbReference>
<evidence type="ECO:0000313" key="6">
    <source>
        <dbReference type="EMBL" id="MDO5988520.1"/>
    </source>
</evidence>
<keyword evidence="1" id="KW-0963">Cytoplasm</keyword>
<evidence type="ECO:0000256" key="4">
    <source>
        <dbReference type="ARBA" id="ARBA00023308"/>
    </source>
</evidence>
<comment type="caution">
    <text evidence="6">The sequence shown here is derived from an EMBL/GenBank/DDBJ whole genome shotgun (WGS) entry which is preliminary data.</text>
</comment>
<sequence length="104" mass="12388">MVRKAFKMKVFPDKTEEYIKRHTPIWKELEVVLKAHGVSNYNIFLEEETSFLFAFAEVASEEKWSEIANTDVCKKWWKYMSDLMETNDDNSPVSIELKQVFYLP</sequence>
<dbReference type="InterPro" id="IPR013448">
    <property type="entry name" value="L-rhamnose_mutarotase"/>
</dbReference>
<evidence type="ECO:0000256" key="3">
    <source>
        <dbReference type="ARBA" id="ARBA00023277"/>
    </source>
</evidence>
<dbReference type="GO" id="GO:0062192">
    <property type="term" value="F:L-rhamnose mutarotase activity"/>
    <property type="evidence" value="ECO:0007669"/>
    <property type="project" value="UniProtKB-EC"/>
</dbReference>
<reference evidence="6" key="1">
    <citation type="submission" date="2023-07" db="EMBL/GenBank/DDBJ databases">
        <title>Two novel species in the genus Flavivirga.</title>
        <authorList>
            <person name="Kwon K."/>
        </authorList>
    </citation>
    <scope>NUCLEOTIDE SEQUENCE</scope>
    <source>
        <strain evidence="6">KACC 14157</strain>
    </source>
</reference>
<dbReference type="NCBIfam" id="TIGR02625">
    <property type="entry name" value="YiiL_rotase"/>
    <property type="match status" value="1"/>
</dbReference>
<keyword evidence="2 6" id="KW-0413">Isomerase</keyword>
<dbReference type="SUPFAM" id="SSF54909">
    <property type="entry name" value="Dimeric alpha+beta barrel"/>
    <property type="match status" value="1"/>
</dbReference>
<accession>A0ABT8X3M8</accession>
<proteinExistence type="inferred from homology"/>
<keyword evidence="3" id="KW-0119">Carbohydrate metabolism</keyword>
<keyword evidence="7" id="KW-1185">Reference proteome</keyword>
<dbReference type="PANTHER" id="PTHR34389">
    <property type="entry name" value="L-RHAMNOSE MUTAROTASE"/>
    <property type="match status" value="1"/>
</dbReference>
<dbReference type="InterPro" id="IPR011008">
    <property type="entry name" value="Dimeric_a/b-barrel"/>
</dbReference>
<evidence type="ECO:0000313" key="7">
    <source>
        <dbReference type="Proteomes" id="UP001176891"/>
    </source>
</evidence>
<dbReference type="EMBL" id="JAUOEM010000004">
    <property type="protein sequence ID" value="MDO5988520.1"/>
    <property type="molecule type" value="Genomic_DNA"/>
</dbReference>
<dbReference type="Proteomes" id="UP001176891">
    <property type="component" value="Unassembled WGS sequence"/>
</dbReference>
<dbReference type="Gene3D" id="3.30.70.100">
    <property type="match status" value="1"/>
</dbReference>
<dbReference type="EC" id="5.1.3.32" evidence="5"/>
<name>A0ABT8X3M8_9FLAO</name>
<dbReference type="RefSeq" id="WP_303283133.1">
    <property type="nucleotide sequence ID" value="NZ_BAABCZ010000009.1"/>
</dbReference>
<dbReference type="PANTHER" id="PTHR34389:SF2">
    <property type="entry name" value="L-RHAMNOSE MUTAROTASE"/>
    <property type="match status" value="1"/>
</dbReference>
<organism evidence="6 7">
    <name type="scientific">Flavivirga amylovorans</name>
    <dbReference type="NCBI Taxonomy" id="870486"/>
    <lineage>
        <taxon>Bacteria</taxon>
        <taxon>Pseudomonadati</taxon>
        <taxon>Bacteroidota</taxon>
        <taxon>Flavobacteriia</taxon>
        <taxon>Flavobacteriales</taxon>
        <taxon>Flavobacteriaceae</taxon>
        <taxon>Flavivirga</taxon>
    </lineage>
</organism>
<evidence type="ECO:0000256" key="1">
    <source>
        <dbReference type="ARBA" id="ARBA00022490"/>
    </source>
</evidence>
<protein>
    <recommendedName>
        <fullName evidence="5">L-rhamnose mutarotase</fullName>
        <ecNumber evidence="5">5.1.3.32</ecNumber>
    </recommendedName>
</protein>
<dbReference type="Pfam" id="PF05336">
    <property type="entry name" value="rhaM"/>
    <property type="match status" value="1"/>
</dbReference>
<dbReference type="InterPro" id="IPR008000">
    <property type="entry name" value="Rham/fucose_mutarotase"/>
</dbReference>
<keyword evidence="4" id="KW-0684">Rhamnose metabolism</keyword>
<evidence type="ECO:0000256" key="2">
    <source>
        <dbReference type="ARBA" id="ARBA00023235"/>
    </source>
</evidence>
<evidence type="ECO:0000256" key="5">
    <source>
        <dbReference type="NCBIfam" id="TIGR02625"/>
    </source>
</evidence>